<feature type="domain" description="Carboxylesterase type B" evidence="2">
    <location>
        <begin position="52"/>
        <end position="286"/>
    </location>
</feature>
<name>A0A1S3I0G7_LINAN</name>
<dbReference type="OrthoDB" id="6107089at2759"/>
<dbReference type="AlphaFoldDB" id="A0A1S3I0G7"/>
<organism evidence="3 4">
    <name type="scientific">Lingula anatina</name>
    <name type="common">Brachiopod</name>
    <name type="synonym">Lingula unguis</name>
    <dbReference type="NCBI Taxonomy" id="7574"/>
    <lineage>
        <taxon>Eukaryota</taxon>
        <taxon>Metazoa</taxon>
        <taxon>Spiralia</taxon>
        <taxon>Lophotrochozoa</taxon>
        <taxon>Brachiopoda</taxon>
        <taxon>Linguliformea</taxon>
        <taxon>Lingulata</taxon>
        <taxon>Lingulida</taxon>
        <taxon>Linguloidea</taxon>
        <taxon>Lingulidae</taxon>
        <taxon>Lingula</taxon>
    </lineage>
</organism>
<protein>
    <submittedName>
        <fullName evidence="4">Pyrethroid hydrolase Ces2a-like</fullName>
    </submittedName>
</protein>
<accession>A0A1S3I0G7</accession>
<dbReference type="Gene3D" id="3.40.50.1820">
    <property type="entry name" value="alpha/beta hydrolase"/>
    <property type="match status" value="2"/>
</dbReference>
<comment type="similarity">
    <text evidence="1">Belongs to the type-B carboxylesterase/lipase family.</text>
</comment>
<evidence type="ECO:0000313" key="3">
    <source>
        <dbReference type="Proteomes" id="UP000085678"/>
    </source>
</evidence>
<reference evidence="4" key="1">
    <citation type="submission" date="2025-08" db="UniProtKB">
        <authorList>
            <consortium name="RefSeq"/>
        </authorList>
    </citation>
    <scope>IDENTIFICATION</scope>
    <source>
        <tissue evidence="4">Gonads</tissue>
    </source>
</reference>
<dbReference type="InterPro" id="IPR051093">
    <property type="entry name" value="Neuroligin/BSAL"/>
</dbReference>
<evidence type="ECO:0000259" key="2">
    <source>
        <dbReference type="Pfam" id="PF00135"/>
    </source>
</evidence>
<evidence type="ECO:0000256" key="1">
    <source>
        <dbReference type="ARBA" id="ARBA00005964"/>
    </source>
</evidence>
<sequence>MGTILPNTDMSEDCLPLNIYAPVTESKELRAVMVWIHGGGYGAGQEIDEAFGKVDWMVGSLSDEGNLMLYMAALMQGLHGYNFTEGIPEDVLNTKLIPPILKTFYSENPDMVKKYIHDFYTHKADRIENTLAYRDMFSDIMFNQHIPESSLAHLRAKGTNSQASTYSYHITHVLSGHSIVDFYMFGLSLPPWATCSSHADDVPLTFGKGYFVSDPTFTWTEEDQRAADVVMTYWTNFAKTGNPNQGRPLEGVATWEEYTKDKKGYINIGKQTEMGYDLLPERIKLWMRTIPEEIERERASKQKPEL</sequence>
<dbReference type="InParanoid" id="A0A1S3I0G7"/>
<dbReference type="SUPFAM" id="SSF53474">
    <property type="entry name" value="alpha/beta-Hydrolases"/>
    <property type="match status" value="2"/>
</dbReference>
<evidence type="ECO:0000313" key="4">
    <source>
        <dbReference type="RefSeq" id="XP_013391757.1"/>
    </source>
</evidence>
<dbReference type="FunCoup" id="A0A1S3I0G7">
    <property type="interactions" value="189"/>
</dbReference>
<dbReference type="PANTHER" id="PTHR43903">
    <property type="entry name" value="NEUROLIGIN"/>
    <property type="match status" value="1"/>
</dbReference>
<proteinExistence type="inferred from homology"/>
<gene>
    <name evidence="4" type="primary">LOC106159871</name>
</gene>
<dbReference type="InterPro" id="IPR002018">
    <property type="entry name" value="CarbesteraseB"/>
</dbReference>
<feature type="domain" description="Carboxylesterase type B" evidence="2">
    <location>
        <begin position="9"/>
        <end position="45"/>
    </location>
</feature>
<dbReference type="InterPro" id="IPR029058">
    <property type="entry name" value="AB_hydrolase_fold"/>
</dbReference>
<dbReference type="Proteomes" id="UP000085678">
    <property type="component" value="Unplaced"/>
</dbReference>
<dbReference type="GeneID" id="106159871"/>
<dbReference type="Pfam" id="PF00135">
    <property type="entry name" value="COesterase"/>
    <property type="match status" value="2"/>
</dbReference>
<keyword evidence="3" id="KW-1185">Reference proteome</keyword>
<dbReference type="KEGG" id="lak:106159871"/>
<dbReference type="RefSeq" id="XP_013391757.1">
    <property type="nucleotide sequence ID" value="XM_013536303.1"/>
</dbReference>